<sequence>MGGVRSGVRPSIDGFKSLDPWRDPVCCLSAQDTDRSVHPSQSTTTSNSLFDPRAEGRYRVGNRFIPFH</sequence>
<evidence type="ECO:0000256" key="1">
    <source>
        <dbReference type="SAM" id="MobiDB-lite"/>
    </source>
</evidence>
<gene>
    <name evidence="2" type="ORF">L249_2544</name>
</gene>
<proteinExistence type="predicted"/>
<dbReference type="AlphaFoldDB" id="A0A367LQZ9"/>
<dbReference type="EMBL" id="LKCN02000001">
    <property type="protein sequence ID" value="RCI16780.1"/>
    <property type="molecule type" value="Genomic_DNA"/>
</dbReference>
<keyword evidence="3" id="KW-1185">Reference proteome</keyword>
<name>A0A367LQZ9_9HYPO</name>
<evidence type="ECO:0000313" key="2">
    <source>
        <dbReference type="EMBL" id="RCI16780.1"/>
    </source>
</evidence>
<dbReference type="Proteomes" id="UP000253664">
    <property type="component" value="Unassembled WGS sequence"/>
</dbReference>
<protein>
    <submittedName>
        <fullName evidence="2">Uncharacterized protein</fullName>
    </submittedName>
</protein>
<evidence type="ECO:0000313" key="3">
    <source>
        <dbReference type="Proteomes" id="UP000253664"/>
    </source>
</evidence>
<accession>A0A367LQZ9</accession>
<feature type="region of interest" description="Disordered" evidence="1">
    <location>
        <begin position="32"/>
        <end position="52"/>
    </location>
</feature>
<organism evidence="2 3">
    <name type="scientific">Ophiocordyceps polyrhachis-furcata BCC 54312</name>
    <dbReference type="NCBI Taxonomy" id="1330021"/>
    <lineage>
        <taxon>Eukaryota</taxon>
        <taxon>Fungi</taxon>
        <taxon>Dikarya</taxon>
        <taxon>Ascomycota</taxon>
        <taxon>Pezizomycotina</taxon>
        <taxon>Sordariomycetes</taxon>
        <taxon>Hypocreomycetidae</taxon>
        <taxon>Hypocreales</taxon>
        <taxon>Ophiocordycipitaceae</taxon>
        <taxon>Ophiocordyceps</taxon>
    </lineage>
</organism>
<comment type="caution">
    <text evidence="2">The sequence shown here is derived from an EMBL/GenBank/DDBJ whole genome shotgun (WGS) entry which is preliminary data.</text>
</comment>
<feature type="compositionally biased region" description="Polar residues" evidence="1">
    <location>
        <begin position="38"/>
        <end position="49"/>
    </location>
</feature>
<reference evidence="2 3" key="1">
    <citation type="journal article" date="2015" name="BMC Genomics">
        <title>Insights from the genome of Ophiocordyceps polyrhachis-furcata to pathogenicity and host specificity in insect fungi.</title>
        <authorList>
            <person name="Wichadakul D."/>
            <person name="Kobmoo N."/>
            <person name="Ingsriswang S."/>
            <person name="Tangphatsornruang S."/>
            <person name="Chantasingh D."/>
            <person name="Luangsa-ard J.J."/>
            <person name="Eurwilaichitr L."/>
        </authorList>
    </citation>
    <scope>NUCLEOTIDE SEQUENCE [LARGE SCALE GENOMIC DNA]</scope>
    <source>
        <strain evidence="2 3">BCC 54312</strain>
    </source>
</reference>